<dbReference type="Pfam" id="PF01408">
    <property type="entry name" value="GFO_IDH_MocA"/>
    <property type="match status" value="1"/>
</dbReference>
<dbReference type="SUPFAM" id="SSF51735">
    <property type="entry name" value="NAD(P)-binding Rossmann-fold domains"/>
    <property type="match status" value="1"/>
</dbReference>
<dbReference type="GO" id="GO:0000166">
    <property type="term" value="F:nucleotide binding"/>
    <property type="evidence" value="ECO:0007669"/>
    <property type="project" value="InterPro"/>
</dbReference>
<feature type="non-terminal residue" evidence="3">
    <location>
        <position position="231"/>
    </location>
</feature>
<reference evidence="3" key="1">
    <citation type="journal article" date="2014" name="Front. Microbiol.">
        <title>High frequency of phylogenetically diverse reductive dehalogenase-homologous genes in deep subseafloor sedimentary metagenomes.</title>
        <authorList>
            <person name="Kawai M."/>
            <person name="Futagami T."/>
            <person name="Toyoda A."/>
            <person name="Takaki Y."/>
            <person name="Nishi S."/>
            <person name="Hori S."/>
            <person name="Arai W."/>
            <person name="Tsubouchi T."/>
            <person name="Morono Y."/>
            <person name="Uchiyama I."/>
            <person name="Ito T."/>
            <person name="Fujiyama A."/>
            <person name="Inagaki F."/>
            <person name="Takami H."/>
        </authorList>
    </citation>
    <scope>NUCLEOTIDE SEQUENCE</scope>
    <source>
        <strain evidence="3">Expedition CK06-06</strain>
    </source>
</reference>
<dbReference type="InterPro" id="IPR000683">
    <property type="entry name" value="Gfo/Idh/MocA-like_OxRdtase_N"/>
</dbReference>
<proteinExistence type="predicted"/>
<organism evidence="3">
    <name type="scientific">marine sediment metagenome</name>
    <dbReference type="NCBI Taxonomy" id="412755"/>
    <lineage>
        <taxon>unclassified sequences</taxon>
        <taxon>metagenomes</taxon>
        <taxon>ecological metagenomes</taxon>
    </lineage>
</organism>
<sequence>MFDAHAGSPCCARSPGREVRAGGAANVRPVTSTPLARRGQINAVSRLSPANRGVLSEMSDQVQLSIIGCGGIAGAHVGGYEKLVEAGYDKFRIVAVCDTNERKARKMARRLGESVGARPNVYATVEEMLKSERLDGADICTPHAFHHTAAIPCLRKGVHVMVEKPVGITVRATRKMMEAAEKGGAMIAAAEQVRRCLGARAIEWAINEKKMMGTPRFFTMEVFGVMPFNWR</sequence>
<dbReference type="GO" id="GO:0016491">
    <property type="term" value="F:oxidoreductase activity"/>
    <property type="evidence" value="ECO:0007669"/>
    <property type="project" value="UniProtKB-KW"/>
</dbReference>
<dbReference type="InterPro" id="IPR036291">
    <property type="entry name" value="NAD(P)-bd_dom_sf"/>
</dbReference>
<name>X0VKR9_9ZZZZ</name>
<dbReference type="PANTHER" id="PTHR43818:SF11">
    <property type="entry name" value="BCDNA.GH03377"/>
    <property type="match status" value="1"/>
</dbReference>
<protein>
    <recommendedName>
        <fullName evidence="2">Gfo/Idh/MocA-like oxidoreductase N-terminal domain-containing protein</fullName>
    </recommendedName>
</protein>
<dbReference type="InterPro" id="IPR050463">
    <property type="entry name" value="Gfo/Idh/MocA_oxidrdct_glycsds"/>
</dbReference>
<keyword evidence="1" id="KW-0560">Oxidoreductase</keyword>
<feature type="domain" description="Gfo/Idh/MocA-like oxidoreductase N-terminal" evidence="2">
    <location>
        <begin position="65"/>
        <end position="188"/>
    </location>
</feature>
<dbReference type="PANTHER" id="PTHR43818">
    <property type="entry name" value="BCDNA.GH03377"/>
    <property type="match status" value="1"/>
</dbReference>
<evidence type="ECO:0000256" key="1">
    <source>
        <dbReference type="ARBA" id="ARBA00023002"/>
    </source>
</evidence>
<evidence type="ECO:0000313" key="3">
    <source>
        <dbReference type="EMBL" id="GAG11797.1"/>
    </source>
</evidence>
<gene>
    <name evidence="3" type="ORF">S01H1_45004</name>
</gene>
<dbReference type="EMBL" id="BARS01028729">
    <property type="protein sequence ID" value="GAG11797.1"/>
    <property type="molecule type" value="Genomic_DNA"/>
</dbReference>
<comment type="caution">
    <text evidence="3">The sequence shown here is derived from an EMBL/GenBank/DDBJ whole genome shotgun (WGS) entry which is preliminary data.</text>
</comment>
<evidence type="ECO:0000259" key="2">
    <source>
        <dbReference type="Pfam" id="PF01408"/>
    </source>
</evidence>
<dbReference type="AlphaFoldDB" id="X0VKR9"/>
<accession>X0VKR9</accession>
<dbReference type="Gene3D" id="3.40.50.720">
    <property type="entry name" value="NAD(P)-binding Rossmann-like Domain"/>
    <property type="match status" value="1"/>
</dbReference>